<protein>
    <submittedName>
        <fullName evidence="1">Uncharacterized protein</fullName>
    </submittedName>
</protein>
<reference evidence="2" key="1">
    <citation type="submission" date="2015-03" db="EMBL/GenBank/DDBJ databases">
        <authorList>
            <person name="Wibberg D."/>
        </authorList>
    </citation>
    <scope>NUCLEOTIDE SEQUENCE [LARGE SCALE GENOMIC DNA]</scope>
</reference>
<dbReference type="Proteomes" id="UP000033163">
    <property type="component" value="Chromosome I"/>
</dbReference>
<evidence type="ECO:0000313" key="1">
    <source>
        <dbReference type="EMBL" id="CQR53654.1"/>
    </source>
</evidence>
<organism evidence="1 2">
    <name type="scientific">Paenibacillus riograndensis SBR5</name>
    <dbReference type="NCBI Taxonomy" id="1073571"/>
    <lineage>
        <taxon>Bacteria</taxon>
        <taxon>Bacillati</taxon>
        <taxon>Bacillota</taxon>
        <taxon>Bacilli</taxon>
        <taxon>Bacillales</taxon>
        <taxon>Paenibacillaceae</taxon>
        <taxon>Paenibacillus</taxon>
        <taxon>Paenibacillus sonchi group</taxon>
    </lineage>
</organism>
<dbReference type="KEGG" id="pri:PRIO_1485"/>
<dbReference type="AlphaFoldDB" id="A0A0E4H7Z1"/>
<name>A0A0E4H7Z1_9BACL</name>
<dbReference type="PATRIC" id="fig|1073571.4.peg.1549"/>
<gene>
    <name evidence="1" type="ORF">PRIO_1485</name>
</gene>
<dbReference type="EMBL" id="LN831776">
    <property type="protein sequence ID" value="CQR53654.1"/>
    <property type="molecule type" value="Genomic_DNA"/>
</dbReference>
<dbReference type="STRING" id="483937.AMQ84_22660"/>
<sequence length="214" mass="24150">MNANRNIYVVLTGTGTAFSGIIKWFTRAELNHASIAFDRELSEVYSFGRKKAYNPFAAGLIREDFVHPFYNSADCAIYQLSVSKTEYEKMYNHVKGMMEQQDRYKYHLLGLIGVLLNVEINREDAYFCSHFVASVFEKSAVHPVAKPSCFVTPEDFASSLRAHKIFSGKLSYYMRRVHGKTAHTSGLHNSGSAAPASVASRMMRLQEERVEGVV</sequence>
<dbReference type="RefSeq" id="WP_020428324.1">
    <property type="nucleotide sequence ID" value="NZ_AGBD01000610.1"/>
</dbReference>
<dbReference type="HOGENOM" id="CLU_100909_2_0_9"/>
<dbReference type="InterPro" id="IPR038765">
    <property type="entry name" value="Papain-like_cys_pep_sf"/>
</dbReference>
<evidence type="ECO:0000313" key="2">
    <source>
        <dbReference type="Proteomes" id="UP000033163"/>
    </source>
</evidence>
<proteinExistence type="predicted"/>
<accession>A0A0E4H7Z1</accession>
<dbReference type="Gene3D" id="3.90.1720.10">
    <property type="entry name" value="endopeptidase domain like (from Nostoc punctiforme)"/>
    <property type="match status" value="1"/>
</dbReference>
<dbReference type="SUPFAM" id="SSF54001">
    <property type="entry name" value="Cysteine proteinases"/>
    <property type="match status" value="1"/>
</dbReference>